<gene>
    <name evidence="2" type="ORF">FAB82_08420</name>
</gene>
<reference evidence="2 3" key="2">
    <citation type="submission" date="2019-05" db="EMBL/GenBank/DDBJ databases">
        <title>Glycomyces buryatensis sp. nov.</title>
        <authorList>
            <person name="Nikitina E."/>
        </authorList>
    </citation>
    <scope>NUCLEOTIDE SEQUENCE [LARGE SCALE GENOMIC DNA]</scope>
    <source>
        <strain evidence="2 3">18</strain>
    </source>
</reference>
<dbReference type="GO" id="GO:0016747">
    <property type="term" value="F:acyltransferase activity, transferring groups other than amino-acyl groups"/>
    <property type="evidence" value="ECO:0007669"/>
    <property type="project" value="InterPro"/>
</dbReference>
<feature type="domain" description="N-acetyltransferase" evidence="1">
    <location>
        <begin position="117"/>
        <end position="246"/>
    </location>
</feature>
<dbReference type="PROSITE" id="PS51186">
    <property type="entry name" value="GNAT"/>
    <property type="match status" value="1"/>
</dbReference>
<evidence type="ECO:0000313" key="3">
    <source>
        <dbReference type="Proteomes" id="UP000308760"/>
    </source>
</evidence>
<dbReference type="EMBL" id="STGY01000031">
    <property type="protein sequence ID" value="THV42058.1"/>
    <property type="molecule type" value="Genomic_DNA"/>
</dbReference>
<evidence type="ECO:0000259" key="1">
    <source>
        <dbReference type="PROSITE" id="PS51186"/>
    </source>
</evidence>
<proteinExistence type="predicted"/>
<organism evidence="2 3">
    <name type="scientific">Glycomyces buryatensis</name>
    <dbReference type="NCBI Taxonomy" id="2570927"/>
    <lineage>
        <taxon>Bacteria</taxon>
        <taxon>Bacillati</taxon>
        <taxon>Actinomycetota</taxon>
        <taxon>Actinomycetes</taxon>
        <taxon>Glycomycetales</taxon>
        <taxon>Glycomycetaceae</taxon>
        <taxon>Glycomyces</taxon>
    </lineage>
</organism>
<dbReference type="InterPro" id="IPR000182">
    <property type="entry name" value="GNAT_dom"/>
</dbReference>
<reference evidence="3" key="1">
    <citation type="submission" date="2019-04" db="EMBL/GenBank/DDBJ databases">
        <title>Nocardioides xinjiangensis sp. nov.</title>
        <authorList>
            <person name="Liu S."/>
        </authorList>
    </citation>
    <scope>NUCLEOTIDE SEQUENCE [LARGE SCALE GENOMIC DNA]</scope>
    <source>
        <strain evidence="3">18</strain>
    </source>
</reference>
<sequence length="246" mass="27230">MELRFEIEAERWRAFEGARLAGEAWTWRRPDGKRFVSFGDGAAVELARRIGLEHGEALYTEVDSADAKALRLLGSVPFVGDRTEHVWEVPTRTGLSQAPLEEFEVSSPEALGHDRVREFDDLLRQDSPGLWGWEWTAEDWAAEHDSNYDPALYPIALEPKTGELAGMARVWLNPSGPRLGLVAVARGFRRRRLGAALLARVGSLLAERGFETMASECDASNSASIALLSAAGGRRVGRTVELVYRP</sequence>
<dbReference type="AlphaFoldDB" id="A0A4S8QCG6"/>
<comment type="caution">
    <text evidence="2">The sequence shown here is derived from an EMBL/GenBank/DDBJ whole genome shotgun (WGS) entry which is preliminary data.</text>
</comment>
<dbReference type="Gene3D" id="3.40.630.30">
    <property type="match status" value="1"/>
</dbReference>
<accession>A0A4S8QCG6</accession>
<keyword evidence="2" id="KW-0808">Transferase</keyword>
<dbReference type="Proteomes" id="UP000308760">
    <property type="component" value="Unassembled WGS sequence"/>
</dbReference>
<dbReference type="OrthoDB" id="9799092at2"/>
<keyword evidence="3" id="KW-1185">Reference proteome</keyword>
<protein>
    <submittedName>
        <fullName evidence="2">GNAT family N-acetyltransferase</fullName>
    </submittedName>
</protein>
<dbReference type="Pfam" id="PF00583">
    <property type="entry name" value="Acetyltransf_1"/>
    <property type="match status" value="1"/>
</dbReference>
<dbReference type="InterPro" id="IPR016181">
    <property type="entry name" value="Acyl_CoA_acyltransferase"/>
</dbReference>
<dbReference type="CDD" id="cd04301">
    <property type="entry name" value="NAT_SF"/>
    <property type="match status" value="1"/>
</dbReference>
<dbReference type="SUPFAM" id="SSF55729">
    <property type="entry name" value="Acyl-CoA N-acyltransferases (Nat)"/>
    <property type="match status" value="1"/>
</dbReference>
<name>A0A4S8QCG6_9ACTN</name>
<evidence type="ECO:0000313" key="2">
    <source>
        <dbReference type="EMBL" id="THV42058.1"/>
    </source>
</evidence>